<evidence type="ECO:0000313" key="1">
    <source>
        <dbReference type="EMBL" id="WHS64663.1"/>
    </source>
</evidence>
<dbReference type="Proteomes" id="UP001240697">
    <property type="component" value="Chromosome"/>
</dbReference>
<gene>
    <name evidence="1" type="ORF">QMY55_19545</name>
</gene>
<accession>A0ABY8SNM7</accession>
<reference evidence="1 2" key="1">
    <citation type="submission" date="2023-05" db="EMBL/GenBank/DDBJ databases">
        <authorList>
            <person name="Yin Y."/>
            <person name="Lu Z."/>
        </authorList>
    </citation>
    <scope>NUCLEOTIDE SEQUENCE [LARGE SCALE GENOMIC DNA]</scope>
    <source>
        <strain evidence="1 2">ZM22</strain>
    </source>
</reference>
<proteinExistence type="predicted"/>
<sequence length="192" mass="21550">MSPKKSDSLAFRKLLVDEALNRTPTGGFPELEKRHQLQPGTLFDWVEELGPTPPPAPFSALHFWIGNTALDEADFSRYFNHADDYWDRDIEEIEASDKNLTGCGFCEDLNSAFLYDEDLLLVIHLPKPVPVEEIVAHSTLDSDESLALIVQACMARGIHQANVMFAYADPTQPIPEPDKLYNGLPYIGLFDD</sequence>
<evidence type="ECO:0000313" key="2">
    <source>
        <dbReference type="Proteomes" id="UP001240697"/>
    </source>
</evidence>
<dbReference type="EMBL" id="CP125947">
    <property type="protein sequence ID" value="WHS64663.1"/>
    <property type="molecule type" value="Genomic_DNA"/>
</dbReference>
<name>A0ABY8SNM7_9BURK</name>
<dbReference type="RefSeq" id="WP_283485777.1">
    <property type="nucleotide sequence ID" value="NZ_CP125947.1"/>
</dbReference>
<organism evidence="1 2">
    <name type="scientific">Comamonas resistens</name>
    <dbReference type="NCBI Taxonomy" id="3046670"/>
    <lineage>
        <taxon>Bacteria</taxon>
        <taxon>Pseudomonadati</taxon>
        <taxon>Pseudomonadota</taxon>
        <taxon>Betaproteobacteria</taxon>
        <taxon>Burkholderiales</taxon>
        <taxon>Comamonadaceae</taxon>
        <taxon>Comamonas</taxon>
    </lineage>
</organism>
<keyword evidence="2" id="KW-1185">Reference proteome</keyword>
<protein>
    <submittedName>
        <fullName evidence="1">Immunity 22 family protein</fullName>
    </submittedName>
</protein>